<dbReference type="SUPFAM" id="SSF53474">
    <property type="entry name" value="alpha/beta-Hydrolases"/>
    <property type="match status" value="1"/>
</dbReference>
<sequence length="297" mass="30482">MRIPAKFTTVLVCASAAAMMAGGPAVAAPDTGSGAANIPAGNTIEPPIDCVPDSAHPRPIVVLPGGDGTTADTATQWDTMLTALRGAGYCALLFQGGVINGNRWTGDIPSAARQVADFVTKVRQVTEADQVDLVAHSAGTIVSNYFLEVLGGAPAVAHAVFLTPETRGCDGAGFLAAYGIENSPVTPVQVVAALPFLGTVLAAVAPDKANAVQMMPSSSVYQAVFDGQVSQPGVRYSVLSTRNDELATPATICSVLDEPGVNMNFYEDLFPGSAPVGHSSLRSSANTANWVIQQLQG</sequence>
<name>A0A386ZFP5_9NOCA</name>
<dbReference type="EMBL" id="CP032568">
    <property type="protein sequence ID" value="AYF76256.1"/>
    <property type="molecule type" value="Genomic_DNA"/>
</dbReference>
<evidence type="ECO:0000313" key="4">
    <source>
        <dbReference type="Proteomes" id="UP000267164"/>
    </source>
</evidence>
<accession>A0A386ZFP5</accession>
<keyword evidence="4" id="KW-1185">Reference proteome</keyword>
<gene>
    <name evidence="3" type="ORF">D7D52_23225</name>
</gene>
<dbReference type="InterPro" id="IPR000073">
    <property type="entry name" value="AB_hydrolase_1"/>
</dbReference>
<evidence type="ECO:0000256" key="1">
    <source>
        <dbReference type="SAM" id="SignalP"/>
    </source>
</evidence>
<dbReference type="InterPro" id="IPR029058">
    <property type="entry name" value="AB_hydrolase_fold"/>
</dbReference>
<evidence type="ECO:0000313" key="3">
    <source>
        <dbReference type="EMBL" id="AYF76256.1"/>
    </source>
</evidence>
<keyword evidence="1" id="KW-0732">Signal</keyword>
<dbReference type="KEGG" id="nyu:D7D52_23225"/>
<dbReference type="Proteomes" id="UP000267164">
    <property type="component" value="Chromosome"/>
</dbReference>
<dbReference type="OrthoDB" id="8871309at2"/>
<reference evidence="3 4" key="1">
    <citation type="submission" date="2018-09" db="EMBL/GenBank/DDBJ databases">
        <title>Nocardia yunnanensis sp. nov., an actinomycete isolated from a soil sample.</title>
        <authorList>
            <person name="Zhang J."/>
        </authorList>
    </citation>
    <scope>NUCLEOTIDE SEQUENCE [LARGE SCALE GENOMIC DNA]</scope>
    <source>
        <strain evidence="3 4">CFHS0054</strain>
    </source>
</reference>
<evidence type="ECO:0000259" key="2">
    <source>
        <dbReference type="Pfam" id="PF12697"/>
    </source>
</evidence>
<feature type="chain" id="PRO_5017252676" description="AB hydrolase-1 domain-containing protein" evidence="1">
    <location>
        <begin position="28"/>
        <end position="297"/>
    </location>
</feature>
<dbReference type="GO" id="GO:0003824">
    <property type="term" value="F:catalytic activity"/>
    <property type="evidence" value="ECO:0007669"/>
    <property type="project" value="UniProtKB-ARBA"/>
</dbReference>
<dbReference type="Gene3D" id="3.40.50.1820">
    <property type="entry name" value="alpha/beta hydrolase"/>
    <property type="match status" value="1"/>
</dbReference>
<feature type="domain" description="AB hydrolase-1" evidence="2">
    <location>
        <begin position="60"/>
        <end position="202"/>
    </location>
</feature>
<dbReference type="Pfam" id="PF12697">
    <property type="entry name" value="Abhydrolase_6"/>
    <property type="match status" value="1"/>
</dbReference>
<protein>
    <recommendedName>
        <fullName evidence="2">AB hydrolase-1 domain-containing protein</fullName>
    </recommendedName>
</protein>
<proteinExistence type="predicted"/>
<dbReference type="RefSeq" id="WP_120739593.1">
    <property type="nucleotide sequence ID" value="NZ_CP032568.1"/>
</dbReference>
<organism evidence="3 4">
    <name type="scientific">Nocardia yunnanensis</name>
    <dbReference type="NCBI Taxonomy" id="2382165"/>
    <lineage>
        <taxon>Bacteria</taxon>
        <taxon>Bacillati</taxon>
        <taxon>Actinomycetota</taxon>
        <taxon>Actinomycetes</taxon>
        <taxon>Mycobacteriales</taxon>
        <taxon>Nocardiaceae</taxon>
        <taxon>Nocardia</taxon>
    </lineage>
</organism>
<dbReference type="AlphaFoldDB" id="A0A386ZFP5"/>
<feature type="signal peptide" evidence="1">
    <location>
        <begin position="1"/>
        <end position="27"/>
    </location>
</feature>